<reference evidence="4 5" key="1">
    <citation type="submission" date="2018-08" db="EMBL/GenBank/DDBJ databases">
        <title>Meiothermus terrae DSM 26712 genome sequencing project.</title>
        <authorList>
            <person name="Da Costa M.S."/>
            <person name="Albuquerque L."/>
            <person name="Raposo P."/>
            <person name="Froufe H.J.C."/>
            <person name="Barroso C.S."/>
            <person name="Egas C."/>
        </authorList>
    </citation>
    <scope>NUCLEOTIDE SEQUENCE [LARGE SCALE GENOMIC DNA]</scope>
    <source>
        <strain evidence="4 5">DSM 26712</strain>
    </source>
</reference>
<protein>
    <submittedName>
        <fullName evidence="4">18 kDa heat shock protein</fullName>
    </submittedName>
</protein>
<dbReference type="InterPro" id="IPR008978">
    <property type="entry name" value="HSP20-like_chaperone"/>
</dbReference>
<dbReference type="InterPro" id="IPR002068">
    <property type="entry name" value="A-crystallin/Hsp20_dom"/>
</dbReference>
<evidence type="ECO:0000313" key="5">
    <source>
        <dbReference type="Proteomes" id="UP000265715"/>
    </source>
</evidence>
<dbReference type="EMBL" id="QXDL01000142">
    <property type="protein sequence ID" value="RIH81931.1"/>
    <property type="molecule type" value="Genomic_DNA"/>
</dbReference>
<proteinExistence type="inferred from homology"/>
<evidence type="ECO:0000313" key="4">
    <source>
        <dbReference type="EMBL" id="RIH81931.1"/>
    </source>
</evidence>
<dbReference type="Gene3D" id="2.60.40.790">
    <property type="match status" value="1"/>
</dbReference>
<accession>A0A399EIF3</accession>
<feature type="domain" description="SHSP" evidence="3">
    <location>
        <begin position="28"/>
        <end position="125"/>
    </location>
</feature>
<keyword evidence="5" id="KW-1185">Reference proteome</keyword>
<keyword evidence="4" id="KW-0346">Stress response</keyword>
<dbReference type="AlphaFoldDB" id="A0A399EIF3"/>
<dbReference type="PROSITE" id="PS01031">
    <property type="entry name" value="SHSP"/>
    <property type="match status" value="1"/>
</dbReference>
<dbReference type="Pfam" id="PF00011">
    <property type="entry name" value="HSP20"/>
    <property type="match status" value="1"/>
</dbReference>
<comment type="similarity">
    <text evidence="1 2">Belongs to the small heat shock protein (HSP20) family.</text>
</comment>
<dbReference type="OrthoDB" id="9811615at2"/>
<dbReference type="Proteomes" id="UP000265715">
    <property type="component" value="Unassembled WGS sequence"/>
</dbReference>
<name>A0A399EIF3_9DEIN</name>
<evidence type="ECO:0000256" key="1">
    <source>
        <dbReference type="PROSITE-ProRule" id="PRU00285"/>
    </source>
</evidence>
<gene>
    <name evidence="4" type="ORF">Mterra_02893</name>
</gene>
<evidence type="ECO:0000259" key="3">
    <source>
        <dbReference type="PROSITE" id="PS01031"/>
    </source>
</evidence>
<sequence>MSLESLDRFNALEQLQDLRRRLEALTQRVAGAWVPSADIIEEEDCFKLLVDLPGVRPEDLEVREEETTLVLGGVRHPIVGAYTLQERPSGHFQRSFDFGQRIQAGSSQASLKGGVLEIVVKKARD</sequence>
<organism evidence="4 5">
    <name type="scientific">Calidithermus terrae</name>
    <dbReference type="NCBI Taxonomy" id="1408545"/>
    <lineage>
        <taxon>Bacteria</taxon>
        <taxon>Thermotogati</taxon>
        <taxon>Deinococcota</taxon>
        <taxon>Deinococci</taxon>
        <taxon>Thermales</taxon>
        <taxon>Thermaceae</taxon>
        <taxon>Calidithermus</taxon>
    </lineage>
</organism>
<dbReference type="RefSeq" id="WP_119315870.1">
    <property type="nucleotide sequence ID" value="NZ_QXDL01000142.1"/>
</dbReference>
<comment type="caution">
    <text evidence="4">The sequence shown here is derived from an EMBL/GenBank/DDBJ whole genome shotgun (WGS) entry which is preliminary data.</text>
</comment>
<evidence type="ECO:0000256" key="2">
    <source>
        <dbReference type="RuleBase" id="RU003616"/>
    </source>
</evidence>
<dbReference type="SUPFAM" id="SSF49764">
    <property type="entry name" value="HSP20-like chaperones"/>
    <property type="match status" value="1"/>
</dbReference>
<dbReference type="CDD" id="cd06464">
    <property type="entry name" value="ACD_sHsps-like"/>
    <property type="match status" value="1"/>
</dbReference>